<dbReference type="Gene3D" id="2.40.50.100">
    <property type="match status" value="1"/>
</dbReference>
<evidence type="ECO:0000259" key="6">
    <source>
        <dbReference type="Pfam" id="PF25967"/>
    </source>
</evidence>
<dbReference type="AlphaFoldDB" id="A0AAC9NII3"/>
<name>A0AAC9NII3_9BURK</name>
<accession>A0AAC9NII3</accession>
<dbReference type="Gene3D" id="2.40.30.170">
    <property type="match status" value="1"/>
</dbReference>
<evidence type="ECO:0000313" key="7">
    <source>
        <dbReference type="EMBL" id="APC01032.1"/>
    </source>
</evidence>
<organism evidence="7 8">
    <name type="scientific">Polynucleobacter asymbioticus</name>
    <dbReference type="NCBI Taxonomy" id="576611"/>
    <lineage>
        <taxon>Bacteria</taxon>
        <taxon>Pseudomonadati</taxon>
        <taxon>Pseudomonadota</taxon>
        <taxon>Betaproteobacteria</taxon>
        <taxon>Burkholderiales</taxon>
        <taxon>Burkholderiaceae</taxon>
        <taxon>Polynucleobacter</taxon>
    </lineage>
</organism>
<dbReference type="NCBIfam" id="TIGR01730">
    <property type="entry name" value="RND_mfp"/>
    <property type="match status" value="1"/>
</dbReference>
<evidence type="ECO:0000313" key="8">
    <source>
        <dbReference type="Proteomes" id="UP000182060"/>
    </source>
</evidence>
<dbReference type="InterPro" id="IPR058625">
    <property type="entry name" value="MdtA-like_BSH"/>
</dbReference>
<dbReference type="InterPro" id="IPR058627">
    <property type="entry name" value="MdtA-like_C"/>
</dbReference>
<dbReference type="Gene3D" id="1.10.287.470">
    <property type="entry name" value="Helix hairpin bin"/>
    <property type="match status" value="1"/>
</dbReference>
<keyword evidence="3" id="KW-0175">Coiled coil</keyword>
<proteinExistence type="inferred from homology"/>
<dbReference type="Pfam" id="PF25944">
    <property type="entry name" value="Beta-barrel_RND"/>
    <property type="match status" value="1"/>
</dbReference>
<dbReference type="InterPro" id="IPR006143">
    <property type="entry name" value="RND_pump_MFP"/>
</dbReference>
<evidence type="ECO:0000256" key="3">
    <source>
        <dbReference type="SAM" id="Coils"/>
    </source>
</evidence>
<feature type="coiled-coil region" evidence="3">
    <location>
        <begin position="184"/>
        <end position="211"/>
    </location>
</feature>
<dbReference type="SUPFAM" id="SSF111369">
    <property type="entry name" value="HlyD-like secretion proteins"/>
    <property type="match status" value="1"/>
</dbReference>
<dbReference type="Pfam" id="PF25917">
    <property type="entry name" value="BSH_RND"/>
    <property type="match status" value="1"/>
</dbReference>
<dbReference type="GeneID" id="31481232"/>
<dbReference type="PANTHER" id="PTHR30158">
    <property type="entry name" value="ACRA/E-RELATED COMPONENT OF DRUG EFFLUX TRANSPORTER"/>
    <property type="match status" value="1"/>
</dbReference>
<evidence type="ECO:0000259" key="5">
    <source>
        <dbReference type="Pfam" id="PF25944"/>
    </source>
</evidence>
<reference evidence="7" key="1">
    <citation type="journal article" date="2017" name="Appl. Environ. Microbiol.">
        <title>Microdiversification of a pelagic Polynucleobacter species is mainly driven by acquisition of genomic islands from a partially interspecific gene pool.</title>
        <authorList>
            <person name="Hoetzinger M."/>
            <person name="Hahn M.W."/>
            <person name="Jezberova J."/>
            <person name="Schmidt J."/>
            <person name="Koll U."/>
        </authorList>
    </citation>
    <scope>NUCLEOTIDE SEQUENCE</scope>
    <source>
        <strain evidence="7">MWH-RechtKol4</strain>
    </source>
</reference>
<feature type="domain" description="Multidrug resistance protein MdtA-like beta-barrel" evidence="5">
    <location>
        <begin position="253"/>
        <end position="341"/>
    </location>
</feature>
<dbReference type="GO" id="GO:0022857">
    <property type="term" value="F:transmembrane transporter activity"/>
    <property type="evidence" value="ECO:0007669"/>
    <property type="project" value="InterPro"/>
</dbReference>
<comment type="subcellular location">
    <subcellularLocation>
        <location evidence="1">Cell envelope</location>
    </subcellularLocation>
</comment>
<dbReference type="Pfam" id="PF25967">
    <property type="entry name" value="RND-MFP_C"/>
    <property type="match status" value="1"/>
</dbReference>
<dbReference type="Proteomes" id="UP000182060">
    <property type="component" value="Chromosome"/>
</dbReference>
<dbReference type="InterPro" id="IPR058626">
    <property type="entry name" value="MdtA-like_b-barrel"/>
</dbReference>
<feature type="domain" description="Multidrug resistance protein MdtA-like C-terminal permuted SH3" evidence="6">
    <location>
        <begin position="347"/>
        <end position="405"/>
    </location>
</feature>
<comment type="similarity">
    <text evidence="2">Belongs to the membrane fusion protein (MFP) (TC 8.A.1) family.</text>
</comment>
<evidence type="ECO:0000256" key="2">
    <source>
        <dbReference type="ARBA" id="ARBA00009477"/>
    </source>
</evidence>
<protein>
    <recommendedName>
        <fullName evidence="9">RND efflux pump membrane fusion protein barrel-sandwich domain-containing protein</fullName>
    </recommendedName>
</protein>
<dbReference type="GO" id="GO:0046677">
    <property type="term" value="P:response to antibiotic"/>
    <property type="evidence" value="ECO:0007669"/>
    <property type="project" value="TreeGrafter"/>
</dbReference>
<evidence type="ECO:0008006" key="9">
    <source>
        <dbReference type="Google" id="ProtNLM"/>
    </source>
</evidence>
<feature type="domain" description="Multidrug resistance protein MdtA-like barrel-sandwich hybrid" evidence="4">
    <location>
        <begin position="120"/>
        <end position="241"/>
    </location>
</feature>
<dbReference type="PANTHER" id="PTHR30158:SF10">
    <property type="entry name" value="CATION EFFLUX PUMP"/>
    <property type="match status" value="1"/>
</dbReference>
<dbReference type="GO" id="GO:0005886">
    <property type="term" value="C:plasma membrane"/>
    <property type="evidence" value="ECO:0007669"/>
    <property type="project" value="TreeGrafter"/>
</dbReference>
<gene>
    <name evidence="7" type="ORF">AOC25_05050</name>
</gene>
<dbReference type="EMBL" id="CP015017">
    <property type="protein sequence ID" value="APC01032.1"/>
    <property type="molecule type" value="Genomic_DNA"/>
</dbReference>
<dbReference type="RefSeq" id="WP_048812088.1">
    <property type="nucleotide sequence ID" value="NZ_CP015016.1"/>
</dbReference>
<sequence length="428" mass="48167">MKDFLLKAKLLLTQLWGHVQPLLTKCWERLQPYWTLFLARWNALLEKLSTFKIPVINKQLSPRTIGISIILIFAIIVVVCLKSCGKGVTRVPIPVTTALPLSQEIRSFATFDGVVDPYLTVNLDARVKGYLTKIGFVDGSMVKKDDLLFVIEQEPYIQEVKLKKAIYDEAKIEYGRQKSLLKENATSQAAVDKALSQYQQAEANLTLAKINLGYTEIRAPFDGLMGRHLLDVGTYLDTSTKGVQLATIQQISPIYVYFSINEREFLKFQKGLENKEEYKAEVNTLPLFVGLQSEKGYPHEGILDYAANLISTETGSLQLRGIFKNADYQLIPGLYARVMAQYGEPRQALLVPNTAVMNDQVGNYVFILDEAKRAQRQDISLGQRFEKYVEVTKGLSATSQVVINGFINLSVNQEANPKQVTLEAMILK</sequence>
<evidence type="ECO:0000256" key="1">
    <source>
        <dbReference type="ARBA" id="ARBA00004196"/>
    </source>
</evidence>
<dbReference type="Gene3D" id="2.40.420.20">
    <property type="match status" value="1"/>
</dbReference>
<evidence type="ECO:0000259" key="4">
    <source>
        <dbReference type="Pfam" id="PF25917"/>
    </source>
</evidence>